<keyword evidence="2" id="KW-0560">Oxidoreductase</keyword>
<dbReference type="PRINTS" id="PR00080">
    <property type="entry name" value="SDRFAMILY"/>
</dbReference>
<dbReference type="AlphaFoldDB" id="A0AAV8QX16"/>
<keyword evidence="5" id="KW-1185">Reference proteome</keyword>
<evidence type="ECO:0000256" key="1">
    <source>
        <dbReference type="ARBA" id="ARBA00006484"/>
    </source>
</evidence>
<evidence type="ECO:0000256" key="3">
    <source>
        <dbReference type="SAM" id="MobiDB-lite"/>
    </source>
</evidence>
<proteinExistence type="inferred from homology"/>
<dbReference type="PANTHER" id="PTHR43180:SF30">
    <property type="entry name" value="MOMILACTONE A SYNTHASE"/>
    <property type="match status" value="1"/>
</dbReference>
<dbReference type="SUPFAM" id="SSF51735">
    <property type="entry name" value="NAD(P)-binding Rossmann-fold domains"/>
    <property type="match status" value="1"/>
</dbReference>
<accession>A0AAV8QX16</accession>
<dbReference type="PANTHER" id="PTHR43180">
    <property type="entry name" value="3-OXOACYL-(ACYL-CARRIER-PROTEIN) REDUCTASE (AFU_ORTHOLOGUE AFUA_6G11210)"/>
    <property type="match status" value="1"/>
</dbReference>
<dbReference type="Pfam" id="PF13561">
    <property type="entry name" value="adh_short_C2"/>
    <property type="match status" value="1"/>
</dbReference>
<dbReference type="GO" id="GO:0016616">
    <property type="term" value="F:oxidoreductase activity, acting on the CH-OH group of donors, NAD or NADP as acceptor"/>
    <property type="evidence" value="ECO:0007669"/>
    <property type="project" value="InterPro"/>
</dbReference>
<sequence length="339" mass="36145">MPFSSPRWHSGTEEAYGPKRRQQRTSATYMLVMDHIICGPDRSMKHVLPTSPTTKVAFCSLLIKMQSAPLLFSAARRLEGKVALITGGASGIGECTAKLFARHGARIVVTDVQDDKGQALCRTLGPSVASYVHCDVTNEADVQRAVDAAVSSHGKLDVMFNNAGISGELCLQLMESGKADFERVMATNLVGSFLGTKHAARAMVPARRGSIVITASVASVVVRAAPVAYTCSKHAVLGLMKTAALELGQFGVRVNCVSPYAVPTPMTMKAFGMGEEEVAETWEEHATLKGVRLKAADVAEAVVYLASDESRYVSGLNLLVDGGFSTGNPAHGFLRHYVS</sequence>
<gene>
    <name evidence="4" type="ORF">OPV22_012401</name>
</gene>
<dbReference type="Proteomes" id="UP001222027">
    <property type="component" value="Unassembled WGS sequence"/>
</dbReference>
<reference evidence="4 5" key="1">
    <citation type="submission" date="2022-12" db="EMBL/GenBank/DDBJ databases">
        <title>Chromosome-scale assembly of the Ensete ventricosum genome.</title>
        <authorList>
            <person name="Dussert Y."/>
            <person name="Stocks J."/>
            <person name="Wendawek A."/>
            <person name="Woldeyes F."/>
            <person name="Nichols R.A."/>
            <person name="Borrell J.S."/>
        </authorList>
    </citation>
    <scope>NUCLEOTIDE SEQUENCE [LARGE SCALE GENOMIC DNA]</scope>
    <source>
        <strain evidence="5">cv. Maze</strain>
        <tissue evidence="4">Seeds</tissue>
    </source>
</reference>
<comment type="caution">
    <text evidence="4">The sequence shown here is derived from an EMBL/GenBank/DDBJ whole genome shotgun (WGS) entry which is preliminary data.</text>
</comment>
<evidence type="ECO:0000313" key="5">
    <source>
        <dbReference type="Proteomes" id="UP001222027"/>
    </source>
</evidence>
<evidence type="ECO:0000256" key="2">
    <source>
        <dbReference type="ARBA" id="ARBA00023002"/>
    </source>
</evidence>
<dbReference type="PRINTS" id="PR00081">
    <property type="entry name" value="GDHRDH"/>
</dbReference>
<dbReference type="CDD" id="cd05326">
    <property type="entry name" value="secoisolariciresinol-DH_like_SDR_c"/>
    <property type="match status" value="1"/>
</dbReference>
<organism evidence="4 5">
    <name type="scientific">Ensete ventricosum</name>
    <name type="common">Abyssinian banana</name>
    <name type="synonym">Musa ensete</name>
    <dbReference type="NCBI Taxonomy" id="4639"/>
    <lineage>
        <taxon>Eukaryota</taxon>
        <taxon>Viridiplantae</taxon>
        <taxon>Streptophyta</taxon>
        <taxon>Embryophyta</taxon>
        <taxon>Tracheophyta</taxon>
        <taxon>Spermatophyta</taxon>
        <taxon>Magnoliopsida</taxon>
        <taxon>Liliopsida</taxon>
        <taxon>Zingiberales</taxon>
        <taxon>Musaceae</taxon>
        <taxon>Ensete</taxon>
    </lineage>
</organism>
<protein>
    <submittedName>
        <fullName evidence="4">Uncharacterized protein</fullName>
    </submittedName>
</protein>
<dbReference type="Gene3D" id="3.40.50.720">
    <property type="entry name" value="NAD(P)-binding Rossmann-like Domain"/>
    <property type="match status" value="1"/>
</dbReference>
<dbReference type="EMBL" id="JAQQAF010000004">
    <property type="protein sequence ID" value="KAJ8490680.1"/>
    <property type="molecule type" value="Genomic_DNA"/>
</dbReference>
<feature type="region of interest" description="Disordered" evidence="3">
    <location>
        <begin position="1"/>
        <end position="20"/>
    </location>
</feature>
<dbReference type="InterPro" id="IPR002347">
    <property type="entry name" value="SDR_fam"/>
</dbReference>
<comment type="similarity">
    <text evidence="1">Belongs to the short-chain dehydrogenases/reductases (SDR) family.</text>
</comment>
<dbReference type="FunFam" id="3.40.50.720:FF:000084">
    <property type="entry name" value="Short-chain dehydrogenase reductase"/>
    <property type="match status" value="1"/>
</dbReference>
<name>A0AAV8QX16_ENSVE</name>
<evidence type="ECO:0000313" key="4">
    <source>
        <dbReference type="EMBL" id="KAJ8490680.1"/>
    </source>
</evidence>
<dbReference type="NCBIfam" id="NF005559">
    <property type="entry name" value="PRK07231.1"/>
    <property type="match status" value="1"/>
</dbReference>
<dbReference type="InterPro" id="IPR036291">
    <property type="entry name" value="NAD(P)-bd_dom_sf"/>
</dbReference>
<dbReference type="InterPro" id="IPR045309">
    <property type="entry name" value="ABA2-like"/>
</dbReference>